<dbReference type="EMBL" id="KQ965738">
    <property type="protein sequence ID" value="KXS19439.1"/>
    <property type="molecule type" value="Genomic_DNA"/>
</dbReference>
<reference evidence="2 3" key="1">
    <citation type="journal article" date="2015" name="Genome Biol. Evol.">
        <title>Phylogenomic analyses indicate that early fungi evolved digesting cell walls of algal ancestors of land plants.</title>
        <authorList>
            <person name="Chang Y."/>
            <person name="Wang S."/>
            <person name="Sekimoto S."/>
            <person name="Aerts A.L."/>
            <person name="Choi C."/>
            <person name="Clum A."/>
            <person name="LaButti K.M."/>
            <person name="Lindquist E.A."/>
            <person name="Yee Ngan C."/>
            <person name="Ohm R.A."/>
            <person name="Salamov A.A."/>
            <person name="Grigoriev I.V."/>
            <person name="Spatafora J.W."/>
            <person name="Berbee M.L."/>
        </authorList>
    </citation>
    <scope>NUCLEOTIDE SEQUENCE [LARGE SCALE GENOMIC DNA]</scope>
    <source>
        <strain evidence="2 3">JEL478</strain>
    </source>
</reference>
<feature type="compositionally biased region" description="Basic and acidic residues" evidence="1">
    <location>
        <begin position="394"/>
        <end position="408"/>
    </location>
</feature>
<evidence type="ECO:0000256" key="1">
    <source>
        <dbReference type="SAM" id="MobiDB-lite"/>
    </source>
</evidence>
<keyword evidence="3" id="KW-1185">Reference proteome</keyword>
<protein>
    <submittedName>
        <fullName evidence="2">Uncharacterized protein</fullName>
    </submittedName>
</protein>
<accession>A0A139ARU4</accession>
<dbReference type="Proteomes" id="UP000070544">
    <property type="component" value="Unassembled WGS sequence"/>
</dbReference>
<feature type="region of interest" description="Disordered" evidence="1">
    <location>
        <begin position="388"/>
        <end position="408"/>
    </location>
</feature>
<organism evidence="2 3">
    <name type="scientific">Gonapodya prolifera (strain JEL478)</name>
    <name type="common">Monoblepharis prolifera</name>
    <dbReference type="NCBI Taxonomy" id="1344416"/>
    <lineage>
        <taxon>Eukaryota</taxon>
        <taxon>Fungi</taxon>
        <taxon>Fungi incertae sedis</taxon>
        <taxon>Chytridiomycota</taxon>
        <taxon>Chytridiomycota incertae sedis</taxon>
        <taxon>Monoblepharidomycetes</taxon>
        <taxon>Monoblepharidales</taxon>
        <taxon>Gonapodyaceae</taxon>
        <taxon>Gonapodya</taxon>
    </lineage>
</organism>
<dbReference type="OrthoDB" id="2176580at2759"/>
<evidence type="ECO:0000313" key="2">
    <source>
        <dbReference type="EMBL" id="KXS19439.1"/>
    </source>
</evidence>
<gene>
    <name evidence="2" type="ORF">M427DRAFT_67092</name>
</gene>
<proteinExistence type="predicted"/>
<sequence>MGNGRVNLHTKWIDFPHGHHSERGLQSPFHSKVKTNRIPLPIPTPHMAVFDIPHLVAERIFMSVEEPSSLVLTCRLFWSVGCDKTVQARWCLLKFGKFSVLPSLANTPAYRNLLTPALLGRLAVMGAHISRYTLQRLARSVAWSAEPSMPDSASFDEKMERRQRWASWKEEIEQWAIDECERRFGAEVELFHDSTLVNDPHYLEDVPPRPAYDPKSLDDMELFLHLTGAVRSENVFGMEALEWRMREVNAKLVELGSRGFAVDFARWLGPNRNWRLAYSVEDVVDRVVLTPPSLLESWCRNGMSFKPVAPDFWPKLFAHPMFPRIASSLPAMARSVCPADGFPQMLFDYLGSLEPLERAGRLRMAATAFPGAKIEAAARTNLDRMVKVQRPSAKGKEKDNVKEKEKEKDDKLQLDGDFIWSVGVAWPETISLYAVDVVKAYLDQKPDDWKDQLLALLTNVIAKTTPSNCVVRPTSSGRSRAPSTPASTFRALLADAISRKDQPTRNWLLHISSLVPDWESTALSSFARPLSHCPNTLVRTFAIDPSGSPTPGGHLSWMRHCSLTPSGALAQVAFECALRESAECRAPDRLAMKWKAVMAGEEPETDQFRQRGDLAEEVLAVAERYGWWVSPYHVQILWRVVEEQGAIAELDGQVLAAPEIFVFYNYGGRGLDALVEKVLRMAERTWLRLPKEDCRHYVDEVLRGRGLKTAKGASLGEKVQEMWYRQFASLLREVRKCARKAGVEGSPVVLFRESLLNFMQRIVRTVI</sequence>
<name>A0A139ARU4_GONPJ</name>
<dbReference type="AlphaFoldDB" id="A0A139ARU4"/>
<evidence type="ECO:0000313" key="3">
    <source>
        <dbReference type="Proteomes" id="UP000070544"/>
    </source>
</evidence>